<reference evidence="2 3" key="1">
    <citation type="submission" date="2019-12" db="EMBL/GenBank/DDBJ databases">
        <title>Novel species isolated from a subtropical stream in China.</title>
        <authorList>
            <person name="Lu H."/>
        </authorList>
    </citation>
    <scope>NUCLEOTIDE SEQUENCE [LARGE SCALE GENOMIC DNA]</scope>
    <source>
        <strain evidence="2 3">DS3</strain>
    </source>
</reference>
<dbReference type="EMBL" id="WWCJ01000009">
    <property type="protein sequence ID" value="MYN03279.1"/>
    <property type="molecule type" value="Genomic_DNA"/>
</dbReference>
<evidence type="ECO:0000313" key="2">
    <source>
        <dbReference type="EMBL" id="MYN03279.1"/>
    </source>
</evidence>
<organism evidence="2 3">
    <name type="scientific">Pseudoduganella guangdongensis</name>
    <dbReference type="NCBI Taxonomy" id="2692179"/>
    <lineage>
        <taxon>Bacteria</taxon>
        <taxon>Pseudomonadati</taxon>
        <taxon>Pseudomonadota</taxon>
        <taxon>Betaproteobacteria</taxon>
        <taxon>Burkholderiales</taxon>
        <taxon>Oxalobacteraceae</taxon>
        <taxon>Telluria group</taxon>
        <taxon>Pseudoduganella</taxon>
    </lineage>
</organism>
<proteinExistence type="predicted"/>
<dbReference type="Pfam" id="PF00450">
    <property type="entry name" value="Peptidase_S10"/>
    <property type="match status" value="1"/>
</dbReference>
<evidence type="ECO:0000256" key="1">
    <source>
        <dbReference type="SAM" id="SignalP"/>
    </source>
</evidence>
<keyword evidence="1" id="KW-0732">Signal</keyword>
<dbReference type="InterPro" id="IPR001563">
    <property type="entry name" value="Peptidase_S10"/>
</dbReference>
<accession>A0A6N9HIV2</accession>
<comment type="caution">
    <text evidence="2">The sequence shown here is derived from an EMBL/GenBank/DDBJ whole genome shotgun (WGS) entry which is preliminary data.</text>
</comment>
<name>A0A6N9HIV2_9BURK</name>
<keyword evidence="3" id="KW-1185">Reference proteome</keyword>
<dbReference type="Proteomes" id="UP000448575">
    <property type="component" value="Unassembled WGS sequence"/>
</dbReference>
<sequence length="519" mass="54699">MLRWLGSPIAPAALAAALLAACGGGDSAAPAAPPPPTVPGALADATIYSGAATASLAAATEASATARSQLTLNGTRYDYTATTGHLTARDAVSGAATVSFFYVAYTLDNQPAANRPLTFFYNGGPGSASLWLHLGSYGPKRLVADQPSNAALATPAQIVDNAESMLDISDLVFVDAVGTGYTQAIAPNRNQDFWSVDSDAASLRDFVQRYVAANNRQASPKYLFGESYGGPRTAVLAKLLETAGTRLAGIVLQAPILDYNANCGVFEPGPREVSCEGYVPTYAAIGAYHQRANPLPTDFSAYIAQARSFAAGAYRSAMTPWLAARLAPPPAVAVQLNAYTGIATANWQQNPNLRPDYVQRNVLPASMLAGRYDARVAAALGSPLASGGDPSLATVNQAFVSGIRSYLADTLRYTAGSAYLPFNDFIERWNFSHDGKAVPDTVPDLAAAMTLNPALKVLSLSGYYDLATPFYQTELDLARLGANPNIVLRNYHSGHMGYLDNAARRATRADLGAFYQMGR</sequence>
<evidence type="ECO:0000313" key="3">
    <source>
        <dbReference type="Proteomes" id="UP000448575"/>
    </source>
</evidence>
<dbReference type="SUPFAM" id="SSF53474">
    <property type="entry name" value="alpha/beta-Hydrolases"/>
    <property type="match status" value="1"/>
</dbReference>
<dbReference type="InterPro" id="IPR029058">
    <property type="entry name" value="AB_hydrolase_fold"/>
</dbReference>
<protein>
    <submittedName>
        <fullName evidence="2">Peptidase S10</fullName>
    </submittedName>
</protein>
<dbReference type="Gene3D" id="3.40.50.1820">
    <property type="entry name" value="alpha/beta hydrolase"/>
    <property type="match status" value="1"/>
</dbReference>
<gene>
    <name evidence="2" type="ORF">GTP41_14370</name>
</gene>
<feature type="signal peptide" evidence="1">
    <location>
        <begin position="1"/>
        <end position="28"/>
    </location>
</feature>
<dbReference type="PROSITE" id="PS51257">
    <property type="entry name" value="PROKAR_LIPOPROTEIN"/>
    <property type="match status" value="1"/>
</dbReference>
<dbReference type="GO" id="GO:0004185">
    <property type="term" value="F:serine-type carboxypeptidase activity"/>
    <property type="evidence" value="ECO:0007669"/>
    <property type="project" value="InterPro"/>
</dbReference>
<dbReference type="RefSeq" id="WP_161026250.1">
    <property type="nucleotide sequence ID" value="NZ_WWCJ01000009.1"/>
</dbReference>
<dbReference type="AlphaFoldDB" id="A0A6N9HIV2"/>
<dbReference type="GO" id="GO:0006508">
    <property type="term" value="P:proteolysis"/>
    <property type="evidence" value="ECO:0007669"/>
    <property type="project" value="InterPro"/>
</dbReference>
<feature type="chain" id="PRO_5026967414" evidence="1">
    <location>
        <begin position="29"/>
        <end position="519"/>
    </location>
</feature>